<name>A0A142JIU5_9BURK</name>
<gene>
    <name evidence="1" type="ORF">A2G96_09780</name>
</gene>
<dbReference type="STRING" id="1796606.A2G96_09780"/>
<sequence length="61" mass="7024">MMYANDLATGRNHYTADRATLKVFGDCARTELHWNDGALVRCLFDTVPEARQYLRERGFDA</sequence>
<organism evidence="1 2">
    <name type="scientific">Cupriavidus nantongensis</name>
    <dbReference type="NCBI Taxonomy" id="1796606"/>
    <lineage>
        <taxon>Bacteria</taxon>
        <taxon>Pseudomonadati</taxon>
        <taxon>Pseudomonadota</taxon>
        <taxon>Betaproteobacteria</taxon>
        <taxon>Burkholderiales</taxon>
        <taxon>Burkholderiaceae</taxon>
        <taxon>Cupriavidus</taxon>
    </lineage>
</organism>
<evidence type="ECO:0000313" key="2">
    <source>
        <dbReference type="Proteomes" id="UP000075238"/>
    </source>
</evidence>
<dbReference type="KEGG" id="cnan:A2G96_09780"/>
<dbReference type="RefSeq" id="WP_062798777.1">
    <property type="nucleotide sequence ID" value="NZ_CP014844.1"/>
</dbReference>
<dbReference type="AlphaFoldDB" id="A0A142JIU5"/>
<evidence type="ECO:0000313" key="1">
    <source>
        <dbReference type="EMBL" id="AMR78007.1"/>
    </source>
</evidence>
<keyword evidence="2" id="KW-1185">Reference proteome</keyword>
<dbReference type="EMBL" id="CP014844">
    <property type="protein sequence ID" value="AMR78007.1"/>
    <property type="molecule type" value="Genomic_DNA"/>
</dbReference>
<dbReference type="Proteomes" id="UP000075238">
    <property type="component" value="Chromosome 1"/>
</dbReference>
<proteinExistence type="predicted"/>
<protein>
    <submittedName>
        <fullName evidence="1">Uncharacterized protein</fullName>
    </submittedName>
</protein>
<reference evidence="1 2" key="1">
    <citation type="submission" date="2016-03" db="EMBL/GenBank/DDBJ databases">
        <title>Complete genome sequence of a novel chlorpyrifos degrading bacterium, Cupriavidus nantongensis sp. X1.</title>
        <authorList>
            <person name="Fang L."/>
        </authorList>
    </citation>
    <scope>NUCLEOTIDE SEQUENCE [LARGE SCALE GENOMIC DNA]</scope>
    <source>
        <strain evidence="1 2">X1</strain>
    </source>
</reference>
<accession>A0A142JIU5</accession>